<evidence type="ECO:0000313" key="2">
    <source>
        <dbReference type="EMBL" id="KAE8142020.1"/>
    </source>
</evidence>
<feature type="non-terminal residue" evidence="2">
    <location>
        <position position="58"/>
    </location>
</feature>
<gene>
    <name evidence="2" type="ORF">BDV38DRAFT_236883</name>
</gene>
<dbReference type="Proteomes" id="UP000325672">
    <property type="component" value="Unassembled WGS sequence"/>
</dbReference>
<keyword evidence="1" id="KW-1133">Transmembrane helix</keyword>
<feature type="transmembrane region" description="Helical" evidence="1">
    <location>
        <begin position="12"/>
        <end position="30"/>
    </location>
</feature>
<protein>
    <submittedName>
        <fullName evidence="2">Uncharacterized protein</fullName>
    </submittedName>
</protein>
<dbReference type="AlphaFoldDB" id="A0A5N6T6X9"/>
<dbReference type="EMBL" id="ML743556">
    <property type="protein sequence ID" value="KAE8142020.1"/>
    <property type="molecule type" value="Genomic_DNA"/>
</dbReference>
<keyword evidence="1" id="KW-0812">Transmembrane</keyword>
<name>A0A5N6T6X9_ASPPS</name>
<reference evidence="2 3" key="1">
    <citation type="submission" date="2019-04" db="EMBL/GenBank/DDBJ databases">
        <title>Friends and foes A comparative genomics study of 23 Aspergillus species from section Flavi.</title>
        <authorList>
            <consortium name="DOE Joint Genome Institute"/>
            <person name="Kjaerbolling I."/>
            <person name="Vesth T."/>
            <person name="Frisvad J.C."/>
            <person name="Nybo J.L."/>
            <person name="Theobald S."/>
            <person name="Kildgaard S."/>
            <person name="Isbrandt T."/>
            <person name="Kuo A."/>
            <person name="Sato A."/>
            <person name="Lyhne E.K."/>
            <person name="Kogle M.E."/>
            <person name="Wiebenga A."/>
            <person name="Kun R.S."/>
            <person name="Lubbers R.J."/>
            <person name="Makela M.R."/>
            <person name="Barry K."/>
            <person name="Chovatia M."/>
            <person name="Clum A."/>
            <person name="Daum C."/>
            <person name="Haridas S."/>
            <person name="He G."/>
            <person name="LaButti K."/>
            <person name="Lipzen A."/>
            <person name="Mondo S."/>
            <person name="Riley R."/>
            <person name="Salamov A."/>
            <person name="Simmons B.A."/>
            <person name="Magnuson J.K."/>
            <person name="Henrissat B."/>
            <person name="Mortensen U.H."/>
            <person name="Larsen T.O."/>
            <person name="Devries R.P."/>
            <person name="Grigoriev I.V."/>
            <person name="Machida M."/>
            <person name="Baker S.E."/>
            <person name="Andersen M.R."/>
        </authorList>
    </citation>
    <scope>NUCLEOTIDE SEQUENCE [LARGE SCALE GENOMIC DNA]</scope>
    <source>
        <strain evidence="2 3">CBS 117625</strain>
    </source>
</reference>
<sequence length="58" mass="6837">MSIFSDDITVHVSFAVRSTVCVYVWTLYGVGTSERMLCMHYMLLDIIIFFNRLNFHWG</sequence>
<dbReference type="RefSeq" id="XP_031918083.1">
    <property type="nucleotide sequence ID" value="XM_032053519.1"/>
</dbReference>
<evidence type="ECO:0000313" key="3">
    <source>
        <dbReference type="Proteomes" id="UP000325672"/>
    </source>
</evidence>
<accession>A0A5N6T6X9</accession>
<evidence type="ECO:0000256" key="1">
    <source>
        <dbReference type="SAM" id="Phobius"/>
    </source>
</evidence>
<proteinExistence type="predicted"/>
<keyword evidence="1" id="KW-0472">Membrane</keyword>
<dbReference type="GeneID" id="43637729"/>
<organism evidence="2 3">
    <name type="scientific">Aspergillus pseudotamarii</name>
    <dbReference type="NCBI Taxonomy" id="132259"/>
    <lineage>
        <taxon>Eukaryota</taxon>
        <taxon>Fungi</taxon>
        <taxon>Dikarya</taxon>
        <taxon>Ascomycota</taxon>
        <taxon>Pezizomycotina</taxon>
        <taxon>Eurotiomycetes</taxon>
        <taxon>Eurotiomycetidae</taxon>
        <taxon>Eurotiales</taxon>
        <taxon>Aspergillaceae</taxon>
        <taxon>Aspergillus</taxon>
        <taxon>Aspergillus subgen. Circumdati</taxon>
    </lineage>
</organism>
<keyword evidence="3" id="KW-1185">Reference proteome</keyword>